<dbReference type="AlphaFoldDB" id="A0A6A1V707"/>
<dbReference type="OrthoDB" id="1921870at2759"/>
<feature type="region of interest" description="Disordered" evidence="2">
    <location>
        <begin position="83"/>
        <end position="104"/>
    </location>
</feature>
<feature type="coiled-coil region" evidence="1">
    <location>
        <begin position="327"/>
        <end position="368"/>
    </location>
</feature>
<evidence type="ECO:0000313" key="5">
    <source>
        <dbReference type="Proteomes" id="UP000516437"/>
    </source>
</evidence>
<comment type="caution">
    <text evidence="3">The sequence shown here is derived from an EMBL/GenBank/DDBJ whole genome shotgun (WGS) entry which is preliminary data.</text>
</comment>
<accession>A0A6A1V707</accession>
<dbReference type="PANTHER" id="PTHR33499">
    <property type="entry name" value="OS12G0282400 PROTEIN-RELATED"/>
    <property type="match status" value="1"/>
</dbReference>
<protein>
    <recommendedName>
        <fullName evidence="6">Transposase Tnp1/En/Spm-like domain-containing protein</fullName>
    </recommendedName>
</protein>
<evidence type="ECO:0000313" key="3">
    <source>
        <dbReference type="EMBL" id="KAB1207597.1"/>
    </source>
</evidence>
<dbReference type="Proteomes" id="UP000516437">
    <property type="component" value="Chromosome 1"/>
</dbReference>
<name>A0A6A1V707_9ROSI</name>
<keyword evidence="1" id="KW-0175">Coiled coil</keyword>
<dbReference type="PANTHER" id="PTHR33499:SF11">
    <property type="entry name" value="NO APICAL MERISTEM-ASSOCIATED C-TERMINAL DOMAIN-CONTAINING PROTEIN"/>
    <property type="match status" value="1"/>
</dbReference>
<dbReference type="EMBL" id="RXIC02000025">
    <property type="protein sequence ID" value="KAB1207597.1"/>
    <property type="molecule type" value="Genomic_DNA"/>
</dbReference>
<feature type="compositionally biased region" description="Basic and acidic residues" evidence="2">
    <location>
        <begin position="381"/>
        <end position="395"/>
    </location>
</feature>
<evidence type="ECO:0000313" key="4">
    <source>
        <dbReference type="EMBL" id="KAB1225489.1"/>
    </source>
</evidence>
<reference evidence="3 5" key="2">
    <citation type="journal article" date="2019" name="Plant Biotechnol. J.">
        <title>The red bayberry genome and genetic basis of sex determination.</title>
        <authorList>
            <person name="Jia H.M."/>
            <person name="Jia H.J."/>
            <person name="Cai Q.L."/>
            <person name="Wang Y."/>
            <person name="Zhao H.B."/>
            <person name="Yang W.F."/>
            <person name="Wang G.Y."/>
            <person name="Li Y.H."/>
            <person name="Zhan D.L."/>
            <person name="Shen Y.T."/>
            <person name="Niu Q.F."/>
            <person name="Chang L."/>
            <person name="Qiu J."/>
            <person name="Zhao L."/>
            <person name="Xie H.B."/>
            <person name="Fu W.Y."/>
            <person name="Jin J."/>
            <person name="Li X.W."/>
            <person name="Jiao Y."/>
            <person name="Zhou C.C."/>
            <person name="Tu T."/>
            <person name="Chai C.Y."/>
            <person name="Gao J.L."/>
            <person name="Fan L.J."/>
            <person name="van de Weg E."/>
            <person name="Wang J.Y."/>
            <person name="Gao Z.S."/>
        </authorList>
    </citation>
    <scope>NUCLEOTIDE SEQUENCE [LARGE SCALE GENOMIC DNA]</scope>
    <source>
        <tissue evidence="3">Leaves</tissue>
    </source>
</reference>
<gene>
    <name evidence="4" type="ORF">CJ030_MR1G018618</name>
    <name evidence="3" type="ORF">CJ030_MR7G022899</name>
</gene>
<evidence type="ECO:0008006" key="6">
    <source>
        <dbReference type="Google" id="ProtNLM"/>
    </source>
</evidence>
<dbReference type="InterPro" id="IPR004252">
    <property type="entry name" value="Probable_transposase_24"/>
</dbReference>
<reference evidence="3" key="3">
    <citation type="submission" date="2019-09" db="EMBL/GenBank/DDBJ databases">
        <authorList>
            <person name="Gao Z."/>
        </authorList>
    </citation>
    <scope>NUCLEOTIDE SEQUENCE</scope>
    <source>
        <tissue evidence="3">Leaves</tissue>
    </source>
</reference>
<reference evidence="3" key="1">
    <citation type="submission" date="2018-07" db="EMBL/GenBank/DDBJ databases">
        <authorList>
            <person name="Gao Z.-S."/>
            <person name="Jia H.-M."/>
            <person name="Jia H.-J."/>
            <person name="Cai Q.-L."/>
            <person name="Wang Y."/>
            <person name="Zhao H.-B."/>
        </authorList>
    </citation>
    <scope>NUCLEOTIDE SEQUENCE</scope>
    <source>
        <tissue evidence="3">Leaves</tissue>
    </source>
</reference>
<proteinExistence type="predicted"/>
<evidence type="ECO:0000256" key="2">
    <source>
        <dbReference type="SAM" id="MobiDB-lite"/>
    </source>
</evidence>
<evidence type="ECO:0000256" key="1">
    <source>
        <dbReference type="SAM" id="Coils"/>
    </source>
</evidence>
<keyword evidence="5" id="KW-1185">Reference proteome</keyword>
<sequence length="405" mass="46639">MAPFGKKKKGNAAEFWLGPSKNANINMYGNQSTVNPSLNTNVRVFAGKGGLPPNDPVPGKNKRKYMLIDEEVLEIPTFNLMSSSQNTVQTDDESPKRRGQGPAKGIEFDKMRKFGRIPLVVIDNAKGVSCDNTRLFTERMTLCLIGTVMKIRKRLSRNCKRRSGSIYRYKLHHFYNSFNDSKVARENPPDDVDIEAWYKLCDRWEDEDYKTLCKKNADNRTKLRVNHTAGSKSLHRLRVEKRSENITAIDFYKRSRVRKDGSWICPEAEQLYLKMVELQKERDPEKKDEGIANDILTEVLGCKSGYVRGMGKSVIPPPSTQSRSSTVMRLDNQVEKYKSEAERYKSAYETVTTEVKQLLEQCKEYASKWEGHDRKIEFLYEQIPGRKEENKRNQESGRNNDNGQP</sequence>
<organism evidence="3 5">
    <name type="scientific">Morella rubra</name>
    <name type="common">Chinese bayberry</name>
    <dbReference type="NCBI Taxonomy" id="262757"/>
    <lineage>
        <taxon>Eukaryota</taxon>
        <taxon>Viridiplantae</taxon>
        <taxon>Streptophyta</taxon>
        <taxon>Embryophyta</taxon>
        <taxon>Tracheophyta</taxon>
        <taxon>Spermatophyta</taxon>
        <taxon>Magnoliopsida</taxon>
        <taxon>eudicotyledons</taxon>
        <taxon>Gunneridae</taxon>
        <taxon>Pentapetalae</taxon>
        <taxon>rosids</taxon>
        <taxon>fabids</taxon>
        <taxon>Fagales</taxon>
        <taxon>Myricaceae</taxon>
        <taxon>Morella</taxon>
    </lineage>
</organism>
<feature type="region of interest" description="Disordered" evidence="2">
    <location>
        <begin position="381"/>
        <end position="405"/>
    </location>
</feature>
<dbReference type="EMBL" id="RXIC02000019">
    <property type="protein sequence ID" value="KAB1225489.1"/>
    <property type="molecule type" value="Genomic_DNA"/>
</dbReference>
<feature type="compositionally biased region" description="Polar residues" evidence="2">
    <location>
        <begin position="396"/>
        <end position="405"/>
    </location>
</feature>
<dbReference type="Pfam" id="PF03004">
    <property type="entry name" value="Transposase_24"/>
    <property type="match status" value="1"/>
</dbReference>
<dbReference type="Proteomes" id="UP000516437">
    <property type="component" value="Chromosome 7"/>
</dbReference>